<evidence type="ECO:0000256" key="7">
    <source>
        <dbReference type="SAM" id="SignalP"/>
    </source>
</evidence>
<reference evidence="9 10" key="1">
    <citation type="submission" date="2019-11" db="EMBL/GenBank/DDBJ databases">
        <title>Implementation of targeted gown and glove precautions to prevent Staphylococcus aureus acquisition in community-based nursing homes.</title>
        <authorList>
            <person name="Stine O.C."/>
        </authorList>
    </citation>
    <scope>NUCLEOTIDE SEQUENCE [LARGE SCALE GENOMIC DNA]</scope>
    <source>
        <strain evidence="9 10">S_2023.LVRQ.AN</strain>
    </source>
</reference>
<accession>A0A6B0CSH9</accession>
<dbReference type="PANTHER" id="PTHR30532">
    <property type="entry name" value="IRON III DICITRATE-BINDING PERIPLASMIC PROTEIN"/>
    <property type="match status" value="1"/>
</dbReference>
<dbReference type="FunFam" id="3.40.50.1980:FF:000003">
    <property type="entry name" value="Iron ABC transporter substrate-binding protein"/>
    <property type="match status" value="1"/>
</dbReference>
<dbReference type="GO" id="GO:0005886">
    <property type="term" value="C:plasma membrane"/>
    <property type="evidence" value="ECO:0007669"/>
    <property type="project" value="UniProtKB-SubCell"/>
</dbReference>
<feature type="signal peptide" evidence="7">
    <location>
        <begin position="1"/>
        <end position="20"/>
    </location>
</feature>
<name>A0A6B0CSH9_STAAU</name>
<keyword evidence="3" id="KW-0813">Transport</keyword>
<dbReference type="GO" id="GO:1901678">
    <property type="term" value="P:iron coordination entity transport"/>
    <property type="evidence" value="ECO:0007669"/>
    <property type="project" value="UniProtKB-ARBA"/>
</dbReference>
<evidence type="ECO:0000256" key="1">
    <source>
        <dbReference type="ARBA" id="ARBA00004193"/>
    </source>
</evidence>
<dbReference type="SUPFAM" id="SSF53807">
    <property type="entry name" value="Helical backbone' metal receptor"/>
    <property type="match status" value="1"/>
</dbReference>
<keyword evidence="5" id="KW-0564">Palmitate</keyword>
<dbReference type="InterPro" id="IPR002491">
    <property type="entry name" value="ABC_transptr_periplasmic_BD"/>
</dbReference>
<organism evidence="9 10">
    <name type="scientific">Staphylococcus aureus</name>
    <dbReference type="NCBI Taxonomy" id="1280"/>
    <lineage>
        <taxon>Bacteria</taxon>
        <taxon>Bacillati</taxon>
        <taxon>Bacillota</taxon>
        <taxon>Bacilli</taxon>
        <taxon>Bacillales</taxon>
        <taxon>Staphylococcaceae</taxon>
        <taxon>Staphylococcus</taxon>
    </lineage>
</organism>
<protein>
    <submittedName>
        <fullName evidence="9">ABC transporter substrate-binding protein</fullName>
    </submittedName>
</protein>
<proteinExistence type="inferred from homology"/>
<evidence type="ECO:0000256" key="3">
    <source>
        <dbReference type="ARBA" id="ARBA00022448"/>
    </source>
</evidence>
<evidence type="ECO:0000256" key="6">
    <source>
        <dbReference type="ARBA" id="ARBA00023288"/>
    </source>
</evidence>
<evidence type="ECO:0000256" key="5">
    <source>
        <dbReference type="ARBA" id="ARBA00023139"/>
    </source>
</evidence>
<sequence>MRGLKTFSILGLIVALFLVAACGNTDNSSKKESSTKDTISVKDENGTVKVPKDAKRIVVLEYSFADALAALDVKPVGIADDGKKKRIIKPVREKIGDYTSVGTRKQPNLEEISKLKPDLIIADSSRHKGINKELNKIAPTLSLK</sequence>
<gene>
    <name evidence="9" type="ORF">GO941_10285</name>
</gene>
<dbReference type="GO" id="GO:0030288">
    <property type="term" value="C:outer membrane-bounded periplasmic space"/>
    <property type="evidence" value="ECO:0007669"/>
    <property type="project" value="TreeGrafter"/>
</dbReference>
<dbReference type="AlphaFoldDB" id="A0A6B0CSH9"/>
<feature type="domain" description="Fe/B12 periplasmic-binding" evidence="8">
    <location>
        <begin position="56"/>
        <end position="144"/>
    </location>
</feature>
<feature type="chain" id="PRO_5039456531" evidence="7">
    <location>
        <begin position="21"/>
        <end position="144"/>
    </location>
</feature>
<evidence type="ECO:0000256" key="2">
    <source>
        <dbReference type="ARBA" id="ARBA00008814"/>
    </source>
</evidence>
<comment type="subcellular location">
    <subcellularLocation>
        <location evidence="1">Cell membrane</location>
        <topology evidence="1">Lipid-anchor</topology>
    </subcellularLocation>
</comment>
<dbReference type="PANTHER" id="PTHR30532:SF29">
    <property type="entry name" value="FE(3+) DICITRATE-BINDING PERIPLASMIC PROTEIN"/>
    <property type="match status" value="1"/>
</dbReference>
<keyword evidence="6" id="KW-0449">Lipoprotein</keyword>
<dbReference type="EMBL" id="WPVZ01000552">
    <property type="protein sequence ID" value="MVL45871.1"/>
    <property type="molecule type" value="Genomic_DNA"/>
</dbReference>
<dbReference type="PROSITE" id="PS51257">
    <property type="entry name" value="PROKAR_LIPOPROTEIN"/>
    <property type="match status" value="1"/>
</dbReference>
<dbReference type="Pfam" id="PF01497">
    <property type="entry name" value="Peripla_BP_2"/>
    <property type="match status" value="1"/>
</dbReference>
<dbReference type="InterPro" id="IPR051313">
    <property type="entry name" value="Bact_iron-sidero_bind"/>
</dbReference>
<evidence type="ECO:0000256" key="4">
    <source>
        <dbReference type="ARBA" id="ARBA00022729"/>
    </source>
</evidence>
<keyword evidence="4 7" id="KW-0732">Signal</keyword>
<evidence type="ECO:0000313" key="10">
    <source>
        <dbReference type="Proteomes" id="UP000434412"/>
    </source>
</evidence>
<dbReference type="Proteomes" id="UP000434412">
    <property type="component" value="Unassembled WGS sequence"/>
</dbReference>
<evidence type="ECO:0000313" key="9">
    <source>
        <dbReference type="EMBL" id="MVL45871.1"/>
    </source>
</evidence>
<dbReference type="Gene3D" id="3.40.50.1980">
    <property type="entry name" value="Nitrogenase molybdenum iron protein domain"/>
    <property type="match status" value="1"/>
</dbReference>
<comment type="similarity">
    <text evidence="2">Belongs to the bacterial solute-binding protein 8 family.</text>
</comment>
<comment type="caution">
    <text evidence="9">The sequence shown here is derived from an EMBL/GenBank/DDBJ whole genome shotgun (WGS) entry which is preliminary data.</text>
</comment>
<dbReference type="PROSITE" id="PS50983">
    <property type="entry name" value="FE_B12_PBP"/>
    <property type="match status" value="1"/>
</dbReference>
<feature type="non-terminal residue" evidence="9">
    <location>
        <position position="144"/>
    </location>
</feature>
<evidence type="ECO:0000259" key="8">
    <source>
        <dbReference type="PROSITE" id="PS50983"/>
    </source>
</evidence>